<reference evidence="2 3" key="2">
    <citation type="submission" date="2014-03" db="EMBL/GenBank/DDBJ databases">
        <title>The Genome Sequence of Anncaliia algerae insect isolate PRA339.</title>
        <authorList>
            <consortium name="The Broad Institute Genome Sequencing Platform"/>
            <consortium name="The Broad Institute Genome Sequencing Center for Infectious Disease"/>
            <person name="Cuomo C."/>
            <person name="Becnel J."/>
            <person name="Sanscrainte N."/>
            <person name="Walker B."/>
            <person name="Young S.K."/>
            <person name="Zeng Q."/>
            <person name="Gargeya S."/>
            <person name="Fitzgerald M."/>
            <person name="Haas B."/>
            <person name="Abouelleil A."/>
            <person name="Alvarado L."/>
            <person name="Arachchi H.M."/>
            <person name="Berlin A.M."/>
            <person name="Chapman S.B."/>
            <person name="Dewar J."/>
            <person name="Goldberg J."/>
            <person name="Griggs A."/>
            <person name="Gujja S."/>
            <person name="Hansen M."/>
            <person name="Howarth C."/>
            <person name="Imamovic A."/>
            <person name="Larimer J."/>
            <person name="McCowan C."/>
            <person name="Murphy C."/>
            <person name="Neiman D."/>
            <person name="Pearson M."/>
            <person name="Priest M."/>
            <person name="Roberts A."/>
            <person name="Saif S."/>
            <person name="Shea T."/>
            <person name="Sisk P."/>
            <person name="Sykes S."/>
            <person name="Wortman J."/>
            <person name="Nusbaum C."/>
            <person name="Birren B."/>
        </authorList>
    </citation>
    <scope>NUCLEOTIDE SEQUENCE [LARGE SCALE GENOMIC DNA]</scope>
    <source>
        <strain evidence="2 3">PRA339</strain>
    </source>
</reference>
<dbReference type="SUPFAM" id="SSF50978">
    <property type="entry name" value="WD40 repeat-like"/>
    <property type="match status" value="1"/>
</dbReference>
<protein>
    <recommendedName>
        <fullName evidence="1">U3 small nucleolar RNA-associated protein 15 C-terminal domain-containing protein</fullName>
    </recommendedName>
</protein>
<dbReference type="Pfam" id="PF09384">
    <property type="entry name" value="UTP15_C"/>
    <property type="match status" value="1"/>
</dbReference>
<evidence type="ECO:0000313" key="2">
    <source>
        <dbReference type="EMBL" id="KCZ81342.1"/>
    </source>
</evidence>
<accession>A0A059F2K6</accession>
<dbReference type="AlphaFoldDB" id="A0A059F2K6"/>
<dbReference type="Proteomes" id="UP000030655">
    <property type="component" value="Unassembled WGS sequence"/>
</dbReference>
<dbReference type="InterPro" id="IPR018983">
    <property type="entry name" value="U3_snoRNA-assocProt_15_C"/>
</dbReference>
<sequence>MIVAYDTEGSIRIIMKKVIKRYEINAEVNKVELLGENLIVLDTKSTLYLFKLSETECILKKEFNNLISFAANENEIILCSMHELVYLDYEFVQLKTLKNKSKRKSKLFIKNSHLFLINKNKIKTINLENNLINKRIIHTKSIKKIEINDKNIYTLGKEGCIKELDYKLNILNKIIIKNIIDFDFTCDKVYALNNGEIYFIEKEKILKPTFNRFNIYEKMIKKYEYKNALLTALKNNETDILFSLITYIKEVDGINQSLYDHYYYDIKLLLKFFNDNWHSIHKEIIIEYVTVILLTYQRYLTEFMDEFKLLFNNLMTDIKIQKDILILLSYFESFD</sequence>
<dbReference type="VEuPathDB" id="MicrosporidiaDB:H312_01223"/>
<dbReference type="InterPro" id="IPR036322">
    <property type="entry name" value="WD40_repeat_dom_sf"/>
</dbReference>
<evidence type="ECO:0000259" key="1">
    <source>
        <dbReference type="Pfam" id="PF09384"/>
    </source>
</evidence>
<dbReference type="HOGENOM" id="CLU_828934_0_0_1"/>
<dbReference type="GO" id="GO:0006364">
    <property type="term" value="P:rRNA processing"/>
    <property type="evidence" value="ECO:0007669"/>
    <property type="project" value="InterPro"/>
</dbReference>
<dbReference type="GO" id="GO:0005730">
    <property type="term" value="C:nucleolus"/>
    <property type="evidence" value="ECO:0007669"/>
    <property type="project" value="InterPro"/>
</dbReference>
<name>A0A059F2K6_9MICR</name>
<dbReference type="EMBL" id="KK365144">
    <property type="protein sequence ID" value="KCZ81342.1"/>
    <property type="molecule type" value="Genomic_DNA"/>
</dbReference>
<proteinExistence type="predicted"/>
<evidence type="ECO:0000313" key="3">
    <source>
        <dbReference type="Proteomes" id="UP000030655"/>
    </source>
</evidence>
<feature type="domain" description="U3 small nucleolar RNA-associated protein 15 C-terminal" evidence="1">
    <location>
        <begin position="209"/>
        <end position="319"/>
    </location>
</feature>
<organism evidence="2 3">
    <name type="scientific">Anncaliia algerae PRA339</name>
    <dbReference type="NCBI Taxonomy" id="1288291"/>
    <lineage>
        <taxon>Eukaryota</taxon>
        <taxon>Fungi</taxon>
        <taxon>Fungi incertae sedis</taxon>
        <taxon>Microsporidia</taxon>
        <taxon>Tubulinosematoidea</taxon>
        <taxon>Tubulinosematidae</taxon>
        <taxon>Anncaliia</taxon>
    </lineage>
</organism>
<gene>
    <name evidence="2" type="ORF">H312_01223</name>
</gene>
<dbReference type="OrthoDB" id="10639402at2759"/>
<keyword evidence="3" id="KW-1185">Reference proteome</keyword>
<reference evidence="3" key="1">
    <citation type="submission" date="2013-02" db="EMBL/GenBank/DDBJ databases">
        <authorList>
            <consortium name="The Broad Institute Genome Sequencing Platform"/>
            <person name="Cuomo C."/>
            <person name="Becnel J."/>
            <person name="Sanscrainte N."/>
            <person name="Walker B."/>
            <person name="Young S.K."/>
            <person name="Zeng Q."/>
            <person name="Gargeya S."/>
            <person name="Fitzgerald M."/>
            <person name="Haas B."/>
            <person name="Abouelleil A."/>
            <person name="Alvarado L."/>
            <person name="Arachchi H.M."/>
            <person name="Berlin A.M."/>
            <person name="Chapman S.B."/>
            <person name="Dewar J."/>
            <person name="Goldberg J."/>
            <person name="Griggs A."/>
            <person name="Gujja S."/>
            <person name="Hansen M."/>
            <person name="Howarth C."/>
            <person name="Imamovic A."/>
            <person name="Larimer J."/>
            <person name="McCowan C."/>
            <person name="Murphy C."/>
            <person name="Neiman D."/>
            <person name="Pearson M."/>
            <person name="Priest M."/>
            <person name="Roberts A."/>
            <person name="Saif S."/>
            <person name="Shea T."/>
            <person name="Sisk P."/>
            <person name="Sykes S."/>
            <person name="Wortman J."/>
            <person name="Nusbaum C."/>
            <person name="Birren B."/>
        </authorList>
    </citation>
    <scope>NUCLEOTIDE SEQUENCE [LARGE SCALE GENOMIC DNA]</scope>
    <source>
        <strain evidence="3">PRA339</strain>
    </source>
</reference>